<protein>
    <submittedName>
        <fullName evidence="9">GerAB/ArcD/ProY family transporter</fullName>
    </submittedName>
</protein>
<feature type="transmembrane region" description="Helical" evidence="8">
    <location>
        <begin position="330"/>
        <end position="352"/>
    </location>
</feature>
<keyword evidence="7 8" id="KW-0472">Membrane</keyword>
<evidence type="ECO:0000256" key="8">
    <source>
        <dbReference type="SAM" id="Phobius"/>
    </source>
</evidence>
<keyword evidence="5 8" id="KW-0812">Transmembrane</keyword>
<sequence length="361" mass="42433">MKKVSLINAYMVFFIIHTAQIGVGIIGVPRILFLESKQDAWIVVLFAGIIINLLIWVMFQILSRFENKDLYQIHCTVFGEKIGKLFNFVLTIYFIIAYYSIMNSYIEMALSWGYEGIYEWVVSFILIFISVYAVMGGFRVIVGICFLTFLLTIWLVFVIYQPLDHVQWIRISPVFNSNLTELSRGIFRSTYTMLGFETLFFIYPFIKEKNKVHFFAQLAVVFTTCLVCMVTLLSVIYFSPSQLEKTIWPSLTMLSIVKFPFVERFEYIAISFWILVILPNLALFLWIATRGLKDVFRIKQKYAVWIISVILWILSFVVTERVENNTFIDVVALTGFYLWFCYPLFLYIVTFFKKKERLEKG</sequence>
<feature type="transmembrane region" description="Helical" evidence="8">
    <location>
        <begin position="267"/>
        <end position="289"/>
    </location>
</feature>
<keyword evidence="4" id="KW-0309">Germination</keyword>
<dbReference type="NCBIfam" id="TIGR00912">
    <property type="entry name" value="2A0309"/>
    <property type="match status" value="1"/>
</dbReference>
<feature type="transmembrane region" description="Helical" evidence="8">
    <location>
        <begin position="82"/>
        <end position="101"/>
    </location>
</feature>
<feature type="transmembrane region" description="Helical" evidence="8">
    <location>
        <begin position="40"/>
        <end position="62"/>
    </location>
</feature>
<dbReference type="Pfam" id="PF03845">
    <property type="entry name" value="Spore_permease"/>
    <property type="match status" value="1"/>
</dbReference>
<dbReference type="PANTHER" id="PTHR34975:SF2">
    <property type="entry name" value="SPORE GERMINATION PROTEIN A2"/>
    <property type="match status" value="1"/>
</dbReference>
<dbReference type="InterPro" id="IPR004761">
    <property type="entry name" value="Spore_GerAB"/>
</dbReference>
<accession>A0ABZ2MPF4</accession>
<evidence type="ECO:0000256" key="1">
    <source>
        <dbReference type="ARBA" id="ARBA00004141"/>
    </source>
</evidence>
<feature type="transmembrane region" description="Helical" evidence="8">
    <location>
        <begin position="301"/>
        <end position="318"/>
    </location>
</feature>
<evidence type="ECO:0000256" key="6">
    <source>
        <dbReference type="ARBA" id="ARBA00022989"/>
    </source>
</evidence>
<evidence type="ECO:0000256" key="7">
    <source>
        <dbReference type="ARBA" id="ARBA00023136"/>
    </source>
</evidence>
<keyword evidence="10" id="KW-1185">Reference proteome</keyword>
<name>A0ABZ2MPF4_9BACI</name>
<proteinExistence type="inferred from homology"/>
<keyword evidence="6 8" id="KW-1133">Transmembrane helix</keyword>
<organism evidence="9 10">
    <name type="scientific">Metabacillus rhizosphaerae</name>
    <dbReference type="NCBI Taxonomy" id="3117747"/>
    <lineage>
        <taxon>Bacteria</taxon>
        <taxon>Bacillati</taxon>
        <taxon>Bacillota</taxon>
        <taxon>Bacilli</taxon>
        <taxon>Bacillales</taxon>
        <taxon>Bacillaceae</taxon>
        <taxon>Metabacillus</taxon>
    </lineage>
</organism>
<evidence type="ECO:0000256" key="2">
    <source>
        <dbReference type="ARBA" id="ARBA00007998"/>
    </source>
</evidence>
<evidence type="ECO:0000256" key="5">
    <source>
        <dbReference type="ARBA" id="ARBA00022692"/>
    </source>
</evidence>
<evidence type="ECO:0000313" key="10">
    <source>
        <dbReference type="Proteomes" id="UP001368328"/>
    </source>
</evidence>
<gene>
    <name evidence="9" type="ORF">WCV66_17535</name>
</gene>
<feature type="transmembrane region" description="Helical" evidence="8">
    <location>
        <begin position="140"/>
        <end position="160"/>
    </location>
</feature>
<feature type="transmembrane region" description="Helical" evidence="8">
    <location>
        <begin position="117"/>
        <end position="135"/>
    </location>
</feature>
<keyword evidence="3" id="KW-0813">Transport</keyword>
<dbReference type="RefSeq" id="WP_338786309.1">
    <property type="nucleotide sequence ID" value="NZ_CP147403.1"/>
</dbReference>
<evidence type="ECO:0000256" key="4">
    <source>
        <dbReference type="ARBA" id="ARBA00022544"/>
    </source>
</evidence>
<feature type="transmembrane region" description="Helical" evidence="8">
    <location>
        <begin position="186"/>
        <end position="206"/>
    </location>
</feature>
<feature type="transmembrane region" description="Helical" evidence="8">
    <location>
        <begin position="7"/>
        <end position="28"/>
    </location>
</feature>
<reference evidence="9 10" key="1">
    <citation type="submission" date="2024-02" db="EMBL/GenBank/DDBJ databases">
        <title>Seven novel Bacillus-like species.</title>
        <authorList>
            <person name="Liu G."/>
        </authorList>
    </citation>
    <scope>NUCLEOTIDE SEQUENCE [LARGE SCALE GENOMIC DNA]</scope>
    <source>
        <strain evidence="9 10">FJAT-53654</strain>
    </source>
</reference>
<feature type="transmembrane region" description="Helical" evidence="8">
    <location>
        <begin position="218"/>
        <end position="238"/>
    </location>
</feature>
<evidence type="ECO:0000256" key="3">
    <source>
        <dbReference type="ARBA" id="ARBA00022448"/>
    </source>
</evidence>
<dbReference type="EMBL" id="CP147403">
    <property type="protein sequence ID" value="WXB87037.1"/>
    <property type="molecule type" value="Genomic_DNA"/>
</dbReference>
<comment type="subcellular location">
    <subcellularLocation>
        <location evidence="1">Membrane</location>
        <topology evidence="1">Multi-pass membrane protein</topology>
    </subcellularLocation>
</comment>
<comment type="similarity">
    <text evidence="2">Belongs to the amino acid-polyamine-organocation (APC) superfamily. Spore germination protein (SGP) (TC 2.A.3.9) family.</text>
</comment>
<evidence type="ECO:0000313" key="9">
    <source>
        <dbReference type="EMBL" id="WXB87037.1"/>
    </source>
</evidence>
<dbReference type="PANTHER" id="PTHR34975">
    <property type="entry name" value="SPORE GERMINATION PROTEIN A2"/>
    <property type="match status" value="1"/>
</dbReference>
<dbReference type="Proteomes" id="UP001368328">
    <property type="component" value="Chromosome"/>
</dbReference>